<name>A0A401SZZ6_CHIPU</name>
<dbReference type="EMBL" id="BEZZ01000765">
    <property type="protein sequence ID" value="GCC35957.1"/>
    <property type="molecule type" value="Genomic_DNA"/>
</dbReference>
<dbReference type="AlphaFoldDB" id="A0A401SZZ6"/>
<sequence length="78" mass="9014">MLLLVNLNEPHYDQLKEHAVWFNQQITGRFGSPSVNNADRRSLCPAVILRLVSGWFVQKLTLSLQLLLIDHRFEGPCR</sequence>
<reference evidence="1 2" key="1">
    <citation type="journal article" date="2018" name="Nat. Ecol. Evol.">
        <title>Shark genomes provide insights into elasmobranch evolution and the origin of vertebrates.</title>
        <authorList>
            <person name="Hara Y"/>
            <person name="Yamaguchi K"/>
            <person name="Onimaru K"/>
            <person name="Kadota M"/>
            <person name="Koyanagi M"/>
            <person name="Keeley SD"/>
            <person name="Tatsumi K"/>
            <person name="Tanaka K"/>
            <person name="Motone F"/>
            <person name="Kageyama Y"/>
            <person name="Nozu R"/>
            <person name="Adachi N"/>
            <person name="Nishimura O"/>
            <person name="Nakagawa R"/>
            <person name="Tanegashima C"/>
            <person name="Kiyatake I"/>
            <person name="Matsumoto R"/>
            <person name="Murakumo K"/>
            <person name="Nishida K"/>
            <person name="Terakita A"/>
            <person name="Kuratani S"/>
            <person name="Sato K"/>
            <person name="Hyodo S Kuraku.S."/>
        </authorList>
    </citation>
    <scope>NUCLEOTIDE SEQUENCE [LARGE SCALE GENOMIC DNA]</scope>
</reference>
<keyword evidence="2" id="KW-1185">Reference proteome</keyword>
<protein>
    <submittedName>
        <fullName evidence="1">Uncharacterized protein</fullName>
    </submittedName>
</protein>
<evidence type="ECO:0000313" key="2">
    <source>
        <dbReference type="Proteomes" id="UP000287033"/>
    </source>
</evidence>
<organism evidence="1 2">
    <name type="scientific">Chiloscyllium punctatum</name>
    <name type="common">Brownbanded bambooshark</name>
    <name type="synonym">Hemiscyllium punctatum</name>
    <dbReference type="NCBI Taxonomy" id="137246"/>
    <lineage>
        <taxon>Eukaryota</taxon>
        <taxon>Metazoa</taxon>
        <taxon>Chordata</taxon>
        <taxon>Craniata</taxon>
        <taxon>Vertebrata</taxon>
        <taxon>Chondrichthyes</taxon>
        <taxon>Elasmobranchii</taxon>
        <taxon>Galeomorphii</taxon>
        <taxon>Galeoidea</taxon>
        <taxon>Orectolobiformes</taxon>
        <taxon>Hemiscylliidae</taxon>
        <taxon>Chiloscyllium</taxon>
    </lineage>
</organism>
<dbReference type="Proteomes" id="UP000287033">
    <property type="component" value="Unassembled WGS sequence"/>
</dbReference>
<accession>A0A401SZZ6</accession>
<gene>
    <name evidence="1" type="ORF">chiPu_0014447</name>
</gene>
<comment type="caution">
    <text evidence="1">The sequence shown here is derived from an EMBL/GenBank/DDBJ whole genome shotgun (WGS) entry which is preliminary data.</text>
</comment>
<evidence type="ECO:0000313" key="1">
    <source>
        <dbReference type="EMBL" id="GCC35957.1"/>
    </source>
</evidence>
<proteinExistence type="predicted"/>